<evidence type="ECO:0000313" key="2">
    <source>
        <dbReference type="EMBL" id="OYX56186.1"/>
    </source>
</evidence>
<dbReference type="AlphaFoldDB" id="A0A258HGY5"/>
<feature type="transmembrane region" description="Helical" evidence="1">
    <location>
        <begin position="260"/>
        <end position="282"/>
    </location>
</feature>
<sequence>MTFSATEAAFEGFRVVRRHPLAIVFWSLAYLIFFAAFFGLFGGSLATLMATTESLEGAQPSSQELEALGQTYVGFMALALPLGLVIGAVLNAAVSRAVLFPAEKGFGYVRLGGDELRVLAVSVILGIVFFAVSIVLFGVVGVLAGLAAQANAGVGILVGVLVGLGACVVLFWLAIRLSMAIPLTVAEKRIAPFASFAMTKGHALPLLGMAVIAFIMSILVTLLGTIIALPITLATGGLEQLATMDGQSTTQILQAAGPGLIGWGVVNAIFSALQIAVVYAPFSAAYRDLKGLPHE</sequence>
<feature type="transmembrane region" description="Helical" evidence="1">
    <location>
        <begin position="154"/>
        <end position="175"/>
    </location>
</feature>
<keyword evidence="1" id="KW-0472">Membrane</keyword>
<feature type="transmembrane region" description="Helical" evidence="1">
    <location>
        <begin position="72"/>
        <end position="99"/>
    </location>
</feature>
<evidence type="ECO:0000313" key="3">
    <source>
        <dbReference type="Proteomes" id="UP000216147"/>
    </source>
</evidence>
<protein>
    <recommendedName>
        <fullName evidence="4">Glycerophosphoryl diester phosphodiesterase membrane domain-containing protein</fullName>
    </recommendedName>
</protein>
<name>A0A258HGY5_9CAUL</name>
<accession>A0A258HGY5</accession>
<comment type="caution">
    <text evidence="2">The sequence shown here is derived from an EMBL/GenBank/DDBJ whole genome shotgun (WGS) entry which is preliminary data.</text>
</comment>
<keyword evidence="1" id="KW-1133">Transmembrane helix</keyword>
<feature type="transmembrane region" description="Helical" evidence="1">
    <location>
        <begin position="21"/>
        <end position="52"/>
    </location>
</feature>
<dbReference type="EMBL" id="NCEQ01000009">
    <property type="protein sequence ID" value="OYX56186.1"/>
    <property type="molecule type" value="Genomic_DNA"/>
</dbReference>
<feature type="transmembrane region" description="Helical" evidence="1">
    <location>
        <begin position="206"/>
        <end position="231"/>
    </location>
</feature>
<organism evidence="2 3">
    <name type="scientific">Brevundimonas subvibrioides</name>
    <dbReference type="NCBI Taxonomy" id="74313"/>
    <lineage>
        <taxon>Bacteria</taxon>
        <taxon>Pseudomonadati</taxon>
        <taxon>Pseudomonadota</taxon>
        <taxon>Alphaproteobacteria</taxon>
        <taxon>Caulobacterales</taxon>
        <taxon>Caulobacteraceae</taxon>
        <taxon>Brevundimonas</taxon>
    </lineage>
</organism>
<evidence type="ECO:0008006" key="4">
    <source>
        <dbReference type="Google" id="ProtNLM"/>
    </source>
</evidence>
<gene>
    <name evidence="2" type="ORF">B7Y86_10765</name>
</gene>
<reference evidence="2 3" key="1">
    <citation type="submission" date="2017-03" db="EMBL/GenBank/DDBJ databases">
        <title>Lifting the veil on microbial sulfur biogeochemistry in mining wastewaters.</title>
        <authorList>
            <person name="Kantor R.S."/>
            <person name="Colenbrander Nelson T."/>
            <person name="Marshall S."/>
            <person name="Bennett D."/>
            <person name="Apte S."/>
            <person name="Camacho D."/>
            <person name="Thomas B.C."/>
            <person name="Warren L.A."/>
            <person name="Banfield J.F."/>
        </authorList>
    </citation>
    <scope>NUCLEOTIDE SEQUENCE [LARGE SCALE GENOMIC DNA]</scope>
    <source>
        <strain evidence="2">32-68-21</strain>
    </source>
</reference>
<dbReference type="Proteomes" id="UP000216147">
    <property type="component" value="Unassembled WGS sequence"/>
</dbReference>
<feature type="transmembrane region" description="Helical" evidence="1">
    <location>
        <begin position="119"/>
        <end position="148"/>
    </location>
</feature>
<proteinExistence type="predicted"/>
<evidence type="ECO:0000256" key="1">
    <source>
        <dbReference type="SAM" id="Phobius"/>
    </source>
</evidence>
<keyword evidence="1" id="KW-0812">Transmembrane</keyword>